<feature type="signal peptide" evidence="5">
    <location>
        <begin position="1"/>
        <end position="20"/>
    </location>
</feature>
<keyword evidence="3 5" id="KW-0732">Signal</keyword>
<evidence type="ECO:0000256" key="3">
    <source>
        <dbReference type="ARBA" id="ARBA00022729"/>
    </source>
</evidence>
<name>A0A3N2FFJ7_RAOTE</name>
<dbReference type="PROSITE" id="PS01039">
    <property type="entry name" value="SBP_BACTERIAL_3"/>
    <property type="match status" value="1"/>
</dbReference>
<dbReference type="PANTHER" id="PTHR35936">
    <property type="entry name" value="MEMBRANE-BOUND LYTIC MUREIN TRANSGLYCOSYLASE F"/>
    <property type="match status" value="1"/>
</dbReference>
<dbReference type="SMART" id="SM00062">
    <property type="entry name" value="PBPb"/>
    <property type="match status" value="1"/>
</dbReference>
<evidence type="ECO:0000259" key="6">
    <source>
        <dbReference type="SMART" id="SM00062"/>
    </source>
</evidence>
<gene>
    <name evidence="7" type="primary">pheC</name>
    <name evidence="7" type="ORF">NCTC13098_01601</name>
</gene>
<evidence type="ECO:0000256" key="2">
    <source>
        <dbReference type="ARBA" id="ARBA00010333"/>
    </source>
</evidence>
<proteinExistence type="inferred from homology"/>
<dbReference type="InterPro" id="IPR001638">
    <property type="entry name" value="Solute-binding_3/MltF_N"/>
</dbReference>
<dbReference type="AlphaFoldDB" id="A0A3N2FFJ7"/>
<evidence type="ECO:0000256" key="4">
    <source>
        <dbReference type="RuleBase" id="RU003744"/>
    </source>
</evidence>
<accession>A0A3N2FFJ7</accession>
<comment type="subcellular location">
    <subcellularLocation>
        <location evidence="1">Cell envelope</location>
    </subcellularLocation>
</comment>
<dbReference type="EMBL" id="LR131271">
    <property type="protein sequence ID" value="VDR25289.1"/>
    <property type="molecule type" value="Genomic_DNA"/>
</dbReference>
<dbReference type="PANTHER" id="PTHR35936:SF19">
    <property type="entry name" value="AMINO-ACID-BINDING PROTEIN YXEM-RELATED"/>
    <property type="match status" value="1"/>
</dbReference>
<evidence type="ECO:0000256" key="5">
    <source>
        <dbReference type="SAM" id="SignalP"/>
    </source>
</evidence>
<dbReference type="Pfam" id="PF00497">
    <property type="entry name" value="SBP_bac_3"/>
    <property type="match status" value="1"/>
</dbReference>
<feature type="domain" description="Solute-binding protein family 3/N-terminal" evidence="6">
    <location>
        <begin position="31"/>
        <end position="253"/>
    </location>
</feature>
<dbReference type="SUPFAM" id="SSF53850">
    <property type="entry name" value="Periplasmic binding protein-like II"/>
    <property type="match status" value="1"/>
</dbReference>
<dbReference type="GO" id="GO:0030288">
    <property type="term" value="C:outer membrane-bounded periplasmic space"/>
    <property type="evidence" value="ECO:0007669"/>
    <property type="project" value="UniProtKB-ARBA"/>
</dbReference>
<evidence type="ECO:0000256" key="1">
    <source>
        <dbReference type="ARBA" id="ARBA00004196"/>
    </source>
</evidence>
<dbReference type="RefSeq" id="WP_123552135.1">
    <property type="nucleotide sequence ID" value="NZ_JADCSX010000003.1"/>
</dbReference>
<comment type="similarity">
    <text evidence="2 4">Belongs to the bacterial solute-binding protein 3 family.</text>
</comment>
<dbReference type="Proteomes" id="UP000274346">
    <property type="component" value="Chromosome"/>
</dbReference>
<dbReference type="Gene3D" id="3.40.190.10">
    <property type="entry name" value="Periplasmic binding protein-like II"/>
    <property type="match status" value="2"/>
</dbReference>
<evidence type="ECO:0000313" key="8">
    <source>
        <dbReference type="Proteomes" id="UP000274346"/>
    </source>
</evidence>
<dbReference type="PROSITE" id="PS51257">
    <property type="entry name" value="PROKAR_LIPOPROTEIN"/>
    <property type="match status" value="1"/>
</dbReference>
<protein>
    <submittedName>
        <fullName evidence="7">Cyclohexadienyl dehydratase</fullName>
    </submittedName>
</protein>
<organism evidence="7 8">
    <name type="scientific">Raoultella terrigena</name>
    <name type="common">Klebsiella terrigena</name>
    <dbReference type="NCBI Taxonomy" id="577"/>
    <lineage>
        <taxon>Bacteria</taxon>
        <taxon>Pseudomonadati</taxon>
        <taxon>Pseudomonadota</taxon>
        <taxon>Gammaproteobacteria</taxon>
        <taxon>Enterobacterales</taxon>
        <taxon>Enterobacteriaceae</taxon>
        <taxon>Klebsiella/Raoultella group</taxon>
        <taxon>Raoultella</taxon>
    </lineage>
</organism>
<dbReference type="InterPro" id="IPR018313">
    <property type="entry name" value="SBP_3_CS"/>
</dbReference>
<evidence type="ECO:0000313" key="7">
    <source>
        <dbReference type="EMBL" id="VDR25289.1"/>
    </source>
</evidence>
<dbReference type="KEGG" id="rtg:NCTC13098_01601"/>
<sequence length="253" mass="27713">MKVKVCIALALASIACSSLARDMQTIQQSGELKVGVPGDYAPLAFHNGVGELLGYDVDMAKDLGEKLGLKVTFVQTSWPTLSGDLQADKFDIAMGGVTETPERAKDFALSHPVVANGKIALASCMAAPALGSLEKIDRPNVKVIVNPGGTNQSYVDAHIKHAQIIRVKNNVDNLEALRQKTADMMVTDLIEGIYYQNKEPGVFCVANEQPFPGTASFKVYMMKKDNQPLLEKVNRWLDSQDKNVLKQKWKIHE</sequence>
<reference evidence="7 8" key="1">
    <citation type="submission" date="2018-12" db="EMBL/GenBank/DDBJ databases">
        <authorList>
            <consortium name="Pathogen Informatics"/>
        </authorList>
    </citation>
    <scope>NUCLEOTIDE SEQUENCE [LARGE SCALE GENOMIC DNA]</scope>
    <source>
        <strain evidence="7 8">NCTC13098</strain>
    </source>
</reference>
<feature type="chain" id="PRO_5017996051" evidence="5">
    <location>
        <begin position="21"/>
        <end position="253"/>
    </location>
</feature>